<proteinExistence type="predicted"/>
<organism evidence="2 3">
    <name type="scientific">Rhizobium lemnae</name>
    <dbReference type="NCBI Taxonomy" id="1214924"/>
    <lineage>
        <taxon>Bacteria</taxon>
        <taxon>Pseudomonadati</taxon>
        <taxon>Pseudomonadota</taxon>
        <taxon>Alphaproteobacteria</taxon>
        <taxon>Hyphomicrobiales</taxon>
        <taxon>Rhizobiaceae</taxon>
        <taxon>Rhizobium/Agrobacterium group</taxon>
        <taxon>Rhizobium</taxon>
    </lineage>
</organism>
<comment type="caution">
    <text evidence="2">The sequence shown here is derived from an EMBL/GenBank/DDBJ whole genome shotgun (WGS) entry which is preliminary data.</text>
</comment>
<keyword evidence="3" id="KW-1185">Reference proteome</keyword>
<sequence length="266" mass="28848">MTDRWENIGVNGPLTPPIPMRLYGEVSKTKGAPIVLYFRGDAFQGRSMSQAERPVGTALVAAGATVIEADYARGSDNRFPQAMEHAFMALAYLSTKRKLYSGMNKSLLFVAGEEAGGNIAAGVALKARDVLPGDLSGQLLLSPMIDPMMTSESFRRADEIGMARRWAEGWSHYLGNACGSQHPYAAPCICSRLSGVAPALVVTSDDDPLHDEVNGYADRLAASGVSVTKKIFPPALEWPDVYRGESGRWMDVLRDEFANFVQVLSE</sequence>
<dbReference type="Pfam" id="PF07859">
    <property type="entry name" value="Abhydrolase_3"/>
    <property type="match status" value="1"/>
</dbReference>
<dbReference type="GO" id="GO:0016787">
    <property type="term" value="F:hydrolase activity"/>
    <property type="evidence" value="ECO:0007669"/>
    <property type="project" value="UniProtKB-KW"/>
</dbReference>
<protein>
    <submittedName>
        <fullName evidence="2">Alpha/beta hydrolase fold domain-containing protein</fullName>
    </submittedName>
</protein>
<dbReference type="PANTHER" id="PTHR23024">
    <property type="entry name" value="ARYLACETAMIDE DEACETYLASE"/>
    <property type="match status" value="1"/>
</dbReference>
<evidence type="ECO:0000313" key="3">
    <source>
        <dbReference type="Proteomes" id="UP001595697"/>
    </source>
</evidence>
<dbReference type="InterPro" id="IPR050466">
    <property type="entry name" value="Carboxylest/Gibb_receptor"/>
</dbReference>
<dbReference type="Proteomes" id="UP001595697">
    <property type="component" value="Unassembled WGS sequence"/>
</dbReference>
<dbReference type="SUPFAM" id="SSF53474">
    <property type="entry name" value="alpha/beta-Hydrolases"/>
    <property type="match status" value="1"/>
</dbReference>
<accession>A0ABV8EDQ7</accession>
<name>A0ABV8EDQ7_9HYPH</name>
<dbReference type="InterPro" id="IPR029058">
    <property type="entry name" value="AB_hydrolase_fold"/>
</dbReference>
<dbReference type="InterPro" id="IPR013094">
    <property type="entry name" value="AB_hydrolase_3"/>
</dbReference>
<dbReference type="RefSeq" id="WP_247262600.1">
    <property type="nucleotide sequence ID" value="NZ_JALJQZ010000058.1"/>
</dbReference>
<evidence type="ECO:0000313" key="2">
    <source>
        <dbReference type="EMBL" id="MFC3970706.1"/>
    </source>
</evidence>
<dbReference type="PANTHER" id="PTHR23024:SF24">
    <property type="entry name" value="ALPHA_BETA HYDROLASE FOLD-3 DOMAIN-CONTAINING PROTEIN"/>
    <property type="match status" value="1"/>
</dbReference>
<evidence type="ECO:0000259" key="1">
    <source>
        <dbReference type="Pfam" id="PF07859"/>
    </source>
</evidence>
<reference evidence="3" key="1">
    <citation type="journal article" date="2019" name="Int. J. Syst. Evol. Microbiol.">
        <title>The Global Catalogue of Microorganisms (GCM) 10K type strain sequencing project: providing services to taxonomists for standard genome sequencing and annotation.</title>
        <authorList>
            <consortium name="The Broad Institute Genomics Platform"/>
            <consortium name="The Broad Institute Genome Sequencing Center for Infectious Disease"/>
            <person name="Wu L."/>
            <person name="Ma J."/>
        </authorList>
    </citation>
    <scope>NUCLEOTIDE SEQUENCE [LARGE SCALE GENOMIC DNA]</scope>
    <source>
        <strain evidence="3">TBRC 5781</strain>
    </source>
</reference>
<feature type="domain" description="Alpha/beta hydrolase fold-3" evidence="1">
    <location>
        <begin position="35"/>
        <end position="230"/>
    </location>
</feature>
<gene>
    <name evidence="2" type="ORF">ACFOVS_21770</name>
</gene>
<dbReference type="EMBL" id="JBHSBD010000120">
    <property type="protein sequence ID" value="MFC3970706.1"/>
    <property type="molecule type" value="Genomic_DNA"/>
</dbReference>
<keyword evidence="2" id="KW-0378">Hydrolase</keyword>
<dbReference type="Gene3D" id="3.40.50.1820">
    <property type="entry name" value="alpha/beta hydrolase"/>
    <property type="match status" value="1"/>
</dbReference>